<dbReference type="OrthoDB" id="4870690at2759"/>
<comment type="caution">
    <text evidence="3">The sequence shown here is derived from an EMBL/GenBank/DDBJ whole genome shotgun (WGS) entry which is preliminary data.</text>
</comment>
<dbReference type="InterPro" id="IPR007110">
    <property type="entry name" value="Ig-like_dom"/>
</dbReference>
<dbReference type="Pfam" id="PF12520">
    <property type="entry name" value="DUF3723"/>
    <property type="match status" value="1"/>
</dbReference>
<dbReference type="HOGENOM" id="CLU_349153_0_0_1"/>
<dbReference type="STRING" id="1245745.A0A0A2V4Z9"/>
<feature type="domain" description="Ig-like" evidence="2">
    <location>
        <begin position="20"/>
        <end position="109"/>
    </location>
</feature>
<evidence type="ECO:0000259" key="2">
    <source>
        <dbReference type="PROSITE" id="PS50835"/>
    </source>
</evidence>
<feature type="region of interest" description="Disordered" evidence="1">
    <location>
        <begin position="626"/>
        <end position="681"/>
    </location>
</feature>
<accession>A0A0A2V4Z9</accession>
<feature type="compositionally biased region" description="Basic and acidic residues" evidence="1">
    <location>
        <begin position="650"/>
        <end position="670"/>
    </location>
</feature>
<gene>
    <name evidence="3" type="ORF">BBAD15_g11888</name>
</gene>
<sequence>MQPSVLEMDSLFEEGKIRVPLVAIRPAEQQCVQTHDLTAVLRDPTHLLACSISSHGRDALLRWLHCDSEHLRKAETPPLVQNQPVTCTYTRHSLDQAKAELGENYTCNVHLHCVPPIPCKSCDGDIFRNVRFYMARADPRGIAVAQAWMNTLTNPKRHALALMLKRPSIMSALDRMLPFPGHWKGLQLGNWAKHLAAHIDPAIDNYWTHIKDTWAAIMDKDESMYHLVTADDVTRLQHRAPAWSSSDRRYIQDAFASHQLFPLIQGAEKREKILQNILRLQCVIPSIQTFHENMRYIAIGAKILEKLIQTPRRNRKPKDSIEPRAATLFENLACDWKASERSIQIAHERYAELPGPADPYVAGLVLLLAALRYFPHLSAEKPLLGHEKEESRTAEVIEFTDTEDVVMSDADSTVDVHSDVNDFDMEDNLGQAGGGKRALQKHRRARTGPVRRTQAGGKQGEAGSTTTGFGVKKLGKGDSSNARKRKLRNQLEGGRVPVTEKSVAPVGYEIPDMQTTLAPVQIGSSTTQRSLLLASPTKDSPPSTDAAGLKSAIANSPTPAIPDLAPYGIEIPELRSSLAPIHIDSTIQQRQLIPGQSTPAVTPEPPAAYVSSVTTVPPRVDSLQAAEDDNTTETHGPSQTGPVLAPGRKRQIEKSRALSEAEDLRPERRQKTAQPAAGRHDFALSLANPLERVAKPLRRESFKFSPQRQVPFPSGGEQAEPRLRINCGRQMARRDFASQARFDMLTSLDIPDVIGPNRENSREFAGTREPDDFLFQQDFASDSLILGVEMDSEGGDLDVDIPDVNWR</sequence>
<evidence type="ECO:0000256" key="1">
    <source>
        <dbReference type="SAM" id="MobiDB-lite"/>
    </source>
</evidence>
<name>A0A0A2V4Z9_BEABA</name>
<dbReference type="PROSITE" id="PS50835">
    <property type="entry name" value="IG_LIKE"/>
    <property type="match status" value="1"/>
</dbReference>
<evidence type="ECO:0000313" key="4">
    <source>
        <dbReference type="Proteomes" id="UP000030106"/>
    </source>
</evidence>
<proteinExistence type="predicted"/>
<feature type="region of interest" description="Disordered" evidence="1">
    <location>
        <begin position="427"/>
        <end position="494"/>
    </location>
</feature>
<organism evidence="3 4">
    <name type="scientific">Beauveria bassiana D1-5</name>
    <dbReference type="NCBI Taxonomy" id="1245745"/>
    <lineage>
        <taxon>Eukaryota</taxon>
        <taxon>Fungi</taxon>
        <taxon>Dikarya</taxon>
        <taxon>Ascomycota</taxon>
        <taxon>Pezizomycotina</taxon>
        <taxon>Sordariomycetes</taxon>
        <taxon>Hypocreomycetidae</taxon>
        <taxon>Hypocreales</taxon>
        <taxon>Cordycipitaceae</taxon>
        <taxon>Beauveria</taxon>
    </lineage>
</organism>
<reference evidence="3 4" key="1">
    <citation type="submission" date="2012-10" db="EMBL/GenBank/DDBJ databases">
        <title>Genome sequencing and analysis of entomopathogenic fungi Beauveria bassiana D1-5.</title>
        <authorList>
            <person name="Li Q."/>
            <person name="Wang L."/>
            <person name="Zhang Z."/>
            <person name="Wang Q."/>
            <person name="Ren J."/>
            <person name="Wang M."/>
            <person name="Xu W."/>
            <person name="Wang J."/>
            <person name="Lu Y."/>
            <person name="Du Q."/>
            <person name="Sun Z."/>
        </authorList>
    </citation>
    <scope>NUCLEOTIDE SEQUENCE [LARGE SCALE GENOMIC DNA]</scope>
    <source>
        <strain evidence="3 4">D1-5</strain>
    </source>
</reference>
<dbReference type="Proteomes" id="UP000030106">
    <property type="component" value="Unassembled WGS sequence"/>
</dbReference>
<dbReference type="AlphaFoldDB" id="A0A0A2V4Z9"/>
<dbReference type="EMBL" id="ANFO01001340">
    <property type="protein sequence ID" value="KGQ02891.1"/>
    <property type="molecule type" value="Genomic_DNA"/>
</dbReference>
<protein>
    <recommendedName>
        <fullName evidence="2">Ig-like domain-containing protein</fullName>
    </recommendedName>
</protein>
<evidence type="ECO:0000313" key="3">
    <source>
        <dbReference type="EMBL" id="KGQ02891.1"/>
    </source>
</evidence>
<dbReference type="InterPro" id="IPR022198">
    <property type="entry name" value="DUF3723"/>
</dbReference>